<reference evidence="1 2" key="1">
    <citation type="journal article" date="2012" name="J. Bacteriol.">
        <title>Genome Sequence of Radiation-Resistant Modestobacter marinus Strain BC501, a Representative Actinobacterium That Thrives on Calcareous Stone Surfaces.</title>
        <authorList>
            <person name="Normand P."/>
            <person name="Gury J."/>
            <person name="Pujic P."/>
            <person name="Chouaia B."/>
            <person name="Crotti E."/>
            <person name="Brusetti L."/>
            <person name="Daffonchio D."/>
            <person name="Vacherie B."/>
            <person name="Barbe V."/>
            <person name="Medigue C."/>
            <person name="Calteau A."/>
            <person name="Ghodhbane-Gtari F."/>
            <person name="Essoussi I."/>
            <person name="Nouioui I."/>
            <person name="Abbassi-Ghozzi I."/>
            <person name="Gtari M."/>
        </authorList>
    </citation>
    <scope>NUCLEOTIDE SEQUENCE [LARGE SCALE GENOMIC DNA]</scope>
    <source>
        <strain evidence="2">BC 501</strain>
    </source>
</reference>
<proteinExistence type="predicted"/>
<keyword evidence="2" id="KW-1185">Reference proteome</keyword>
<name>I4EQI7_MODI5</name>
<gene>
    <name evidence="1" type="ordered locus">MODMU_0178</name>
</gene>
<evidence type="ECO:0000313" key="2">
    <source>
        <dbReference type="Proteomes" id="UP000006461"/>
    </source>
</evidence>
<dbReference type="STRING" id="477641.MODMU_0178"/>
<dbReference type="KEGG" id="mmar:MODMU_0178"/>
<sequence>MTTPGTTATDAEDTAAGLALAEALQAVARLHDDAMATIAQLAETGDAPAEPLRVVRLAERPSVGQRTEAAAA</sequence>
<dbReference type="Proteomes" id="UP000006461">
    <property type="component" value="Chromosome"/>
</dbReference>
<organism evidence="1 2">
    <name type="scientific">Modestobacter italicus (strain DSM 44449 / CECT 9708 / BC 501)</name>
    <dbReference type="NCBI Taxonomy" id="2732864"/>
    <lineage>
        <taxon>Bacteria</taxon>
        <taxon>Bacillati</taxon>
        <taxon>Actinomycetota</taxon>
        <taxon>Actinomycetes</taxon>
        <taxon>Geodermatophilales</taxon>
        <taxon>Geodermatophilaceae</taxon>
        <taxon>Modestobacter</taxon>
    </lineage>
</organism>
<dbReference type="EMBL" id="FO203431">
    <property type="protein sequence ID" value="CCH85650.1"/>
    <property type="molecule type" value="Genomic_DNA"/>
</dbReference>
<dbReference type="OrthoDB" id="5197584at2"/>
<dbReference type="HOGENOM" id="CLU_2717933_0_0_11"/>
<dbReference type="AlphaFoldDB" id="I4EQI7"/>
<accession>I4EQI7</accession>
<protein>
    <submittedName>
        <fullName evidence="1">Uncharacterized protein</fullName>
    </submittedName>
</protein>
<evidence type="ECO:0000313" key="1">
    <source>
        <dbReference type="EMBL" id="CCH85650.1"/>
    </source>
</evidence>